<sequence length="292" mass="30402">MNAPKLNVGLLAAVRGGHPAPAPVLRPRVASSAALPTVPVPGGELTGRQVAAVLFEAGVEELYQPRLAILLAALADTYGRVNPGELAQATEGFMGLDVEEFPEVAVCWQAAYRLCLAFWYHRAVARPMTAGEVAACLYLAGAEPTRRATTTGTTMPAPILGAATVARTAHTLPTRLLIGLGRAFADEFAPDPWFDGSGPGSADSSESGPAAGSGLGSGSGSGQGSAGGSGDSTWLYRQLMPQTDRRARCFTIGADSARWRLPLIVRPENGPLTLGATAPEALMPERMIREGW</sequence>
<evidence type="ECO:0000313" key="3">
    <source>
        <dbReference type="Proteomes" id="UP001183410"/>
    </source>
</evidence>
<feature type="region of interest" description="Disordered" evidence="1">
    <location>
        <begin position="195"/>
        <end position="233"/>
    </location>
</feature>
<dbReference type="EMBL" id="JAVREO010000010">
    <property type="protein sequence ID" value="MDT0268314.1"/>
    <property type="molecule type" value="Genomic_DNA"/>
</dbReference>
<gene>
    <name evidence="2" type="ORF">RM844_18695</name>
</gene>
<name>A0ABU2JU94_9ACTN</name>
<keyword evidence="3" id="KW-1185">Reference proteome</keyword>
<dbReference type="RefSeq" id="WP_311668398.1">
    <property type="nucleotide sequence ID" value="NZ_JAVREO010000010.1"/>
</dbReference>
<comment type="caution">
    <text evidence="2">The sequence shown here is derived from an EMBL/GenBank/DDBJ whole genome shotgun (WGS) entry which is preliminary data.</text>
</comment>
<feature type="compositionally biased region" description="Gly residues" evidence="1">
    <location>
        <begin position="211"/>
        <end position="230"/>
    </location>
</feature>
<accession>A0ABU2JU94</accession>
<feature type="compositionally biased region" description="Low complexity" evidence="1">
    <location>
        <begin position="200"/>
        <end position="210"/>
    </location>
</feature>
<proteinExistence type="predicted"/>
<dbReference type="Proteomes" id="UP001183410">
    <property type="component" value="Unassembled WGS sequence"/>
</dbReference>
<evidence type="ECO:0000256" key="1">
    <source>
        <dbReference type="SAM" id="MobiDB-lite"/>
    </source>
</evidence>
<evidence type="ECO:0000313" key="2">
    <source>
        <dbReference type="EMBL" id="MDT0268314.1"/>
    </source>
</evidence>
<protein>
    <submittedName>
        <fullName evidence="2">Uncharacterized protein</fullName>
    </submittedName>
</protein>
<reference evidence="3" key="1">
    <citation type="submission" date="2023-07" db="EMBL/GenBank/DDBJ databases">
        <title>30 novel species of actinomycetes from the DSMZ collection.</title>
        <authorList>
            <person name="Nouioui I."/>
        </authorList>
    </citation>
    <scope>NUCLEOTIDE SEQUENCE [LARGE SCALE GENOMIC DNA]</scope>
    <source>
        <strain evidence="3">DSM 44915</strain>
    </source>
</reference>
<organism evidence="2 3">
    <name type="scientific">Streptomyces chisholmiae</name>
    <dbReference type="NCBI Taxonomy" id="3075540"/>
    <lineage>
        <taxon>Bacteria</taxon>
        <taxon>Bacillati</taxon>
        <taxon>Actinomycetota</taxon>
        <taxon>Actinomycetes</taxon>
        <taxon>Kitasatosporales</taxon>
        <taxon>Streptomycetaceae</taxon>
        <taxon>Streptomyces</taxon>
    </lineage>
</organism>